<feature type="transmembrane region" description="Helical" evidence="6">
    <location>
        <begin position="178"/>
        <end position="194"/>
    </location>
</feature>
<evidence type="ECO:0000313" key="7">
    <source>
        <dbReference type="EMBL" id="CAI9087907.1"/>
    </source>
</evidence>
<keyword evidence="5 6" id="KW-0472">Membrane</keyword>
<evidence type="ECO:0000256" key="4">
    <source>
        <dbReference type="ARBA" id="ARBA00022989"/>
    </source>
</evidence>
<reference evidence="7" key="1">
    <citation type="submission" date="2023-03" db="EMBL/GenBank/DDBJ databases">
        <authorList>
            <person name="Julca I."/>
        </authorList>
    </citation>
    <scope>NUCLEOTIDE SEQUENCE</scope>
</reference>
<dbReference type="Pfam" id="PF05562">
    <property type="entry name" value="WCOR413"/>
    <property type="match status" value="1"/>
</dbReference>
<dbReference type="Proteomes" id="UP001161247">
    <property type="component" value="Chromosome 1"/>
</dbReference>
<keyword evidence="4 6" id="KW-1133">Transmembrane helix</keyword>
<protein>
    <submittedName>
        <fullName evidence="7">OLC1v1022100C1</fullName>
    </submittedName>
</protein>
<dbReference type="EMBL" id="OX459118">
    <property type="protein sequence ID" value="CAI9087907.1"/>
    <property type="molecule type" value="Genomic_DNA"/>
</dbReference>
<dbReference type="InterPro" id="IPR008892">
    <property type="entry name" value="COR413"/>
</dbReference>
<comment type="similarity">
    <text evidence="2">Belongs to the Cold-regulated 413 protein family.</text>
</comment>
<keyword evidence="3 6" id="KW-0812">Transmembrane</keyword>
<dbReference type="GO" id="GO:0016020">
    <property type="term" value="C:membrane"/>
    <property type="evidence" value="ECO:0007669"/>
    <property type="project" value="UniProtKB-SubCell"/>
</dbReference>
<name>A0AAV1BXQ4_OLDCO</name>
<evidence type="ECO:0000256" key="3">
    <source>
        <dbReference type="ARBA" id="ARBA00022692"/>
    </source>
</evidence>
<feature type="transmembrane region" description="Helical" evidence="6">
    <location>
        <begin position="104"/>
        <end position="123"/>
    </location>
</feature>
<accession>A0AAV1BXQ4</accession>
<gene>
    <name evidence="7" type="ORF">OLC1_LOCUS616</name>
</gene>
<feature type="transmembrane region" description="Helical" evidence="6">
    <location>
        <begin position="206"/>
        <end position="225"/>
    </location>
</feature>
<evidence type="ECO:0000256" key="2">
    <source>
        <dbReference type="ARBA" id="ARBA00005852"/>
    </source>
</evidence>
<evidence type="ECO:0000313" key="8">
    <source>
        <dbReference type="Proteomes" id="UP001161247"/>
    </source>
</evidence>
<dbReference type="PANTHER" id="PTHR33596">
    <property type="entry name" value="COLD-REGULATED 413 PLASMA MEMBRANE PROTEIN 2"/>
    <property type="match status" value="1"/>
</dbReference>
<evidence type="ECO:0000256" key="1">
    <source>
        <dbReference type="ARBA" id="ARBA00004141"/>
    </source>
</evidence>
<evidence type="ECO:0000256" key="6">
    <source>
        <dbReference type="SAM" id="Phobius"/>
    </source>
</evidence>
<organism evidence="7 8">
    <name type="scientific">Oldenlandia corymbosa var. corymbosa</name>
    <dbReference type="NCBI Taxonomy" id="529605"/>
    <lineage>
        <taxon>Eukaryota</taxon>
        <taxon>Viridiplantae</taxon>
        <taxon>Streptophyta</taxon>
        <taxon>Embryophyta</taxon>
        <taxon>Tracheophyta</taxon>
        <taxon>Spermatophyta</taxon>
        <taxon>Magnoliopsida</taxon>
        <taxon>eudicotyledons</taxon>
        <taxon>Gunneridae</taxon>
        <taxon>Pentapetalae</taxon>
        <taxon>asterids</taxon>
        <taxon>lamiids</taxon>
        <taxon>Gentianales</taxon>
        <taxon>Rubiaceae</taxon>
        <taxon>Rubioideae</taxon>
        <taxon>Spermacoceae</taxon>
        <taxon>Hedyotis-Oldenlandia complex</taxon>
        <taxon>Oldenlandia</taxon>
    </lineage>
</organism>
<comment type="subcellular location">
    <subcellularLocation>
        <location evidence="1">Membrane</location>
        <topology evidence="1">Multi-pass membrane protein</topology>
    </subcellularLocation>
</comment>
<dbReference type="AlphaFoldDB" id="A0AAV1BXQ4"/>
<proteinExistence type="inferred from homology"/>
<keyword evidence="8" id="KW-1185">Reference proteome</keyword>
<evidence type="ECO:0000256" key="5">
    <source>
        <dbReference type="ARBA" id="ARBA00023136"/>
    </source>
</evidence>
<dbReference type="PANTHER" id="PTHR33596:SF17">
    <property type="entry name" value="COLD-REGULATED 413 INNER MEMBRANE PROTEIN 1, CHLOROPLASTIC-RELATED"/>
    <property type="match status" value="1"/>
</dbReference>
<sequence length="226" mass="24564">MLAVSASALSIPSKLQTAESYETRLCHLSLSPSLKCTPQNPLLPSASLGFLNPLRVSDNRKGMMLNRKRNACNAVCYAAPLTTTNLQWVATISTAVLMLARGTAIHKSFLVPFFALLAPASIVSWIKGEYGIWTAFLALIVRLFFPFPGELELPFVALLLVIVAPYQVMNLRGKQEGVIISLIIAAYLAFQHFSRAGSLRNAFNQVSVIASIAIICIVAVPCLFLI</sequence>